<feature type="compositionally biased region" description="Polar residues" evidence="1">
    <location>
        <begin position="107"/>
        <end position="116"/>
    </location>
</feature>
<sequence length="145" mass="15923">MARRTAKQWARLVARWKRSGLSAGEFGAKVGVDAHSLHWWRWSLRKREAIEDAPTAPTESVPAFLPVHLVEAVLPREQAAPLARGGVEIVVDERHAVRVSPGFVSARPTTSWSPRASRSPCPQRVWRTDGTEDGEAVGSAGRALE</sequence>
<dbReference type="Proteomes" id="UP001160301">
    <property type="component" value="Unassembled WGS sequence"/>
</dbReference>
<evidence type="ECO:0008006" key="4">
    <source>
        <dbReference type="Google" id="ProtNLM"/>
    </source>
</evidence>
<evidence type="ECO:0000313" key="3">
    <source>
        <dbReference type="Proteomes" id="UP001160301"/>
    </source>
</evidence>
<evidence type="ECO:0000256" key="1">
    <source>
        <dbReference type="SAM" id="MobiDB-lite"/>
    </source>
</evidence>
<protein>
    <recommendedName>
        <fullName evidence="4">Transposase</fullName>
    </recommendedName>
</protein>
<evidence type="ECO:0000313" key="2">
    <source>
        <dbReference type="EMBL" id="MDI1437685.1"/>
    </source>
</evidence>
<dbReference type="RefSeq" id="WP_284722020.1">
    <property type="nucleotide sequence ID" value="NZ_JARZHI010000159.1"/>
</dbReference>
<comment type="caution">
    <text evidence="2">The sequence shown here is derived from an EMBL/GenBank/DDBJ whole genome shotgun (WGS) entry which is preliminary data.</text>
</comment>
<dbReference type="EMBL" id="JARZHI010000159">
    <property type="protein sequence ID" value="MDI1437685.1"/>
    <property type="molecule type" value="Genomic_DNA"/>
</dbReference>
<gene>
    <name evidence="2" type="ORF">QHF89_49715</name>
</gene>
<feature type="region of interest" description="Disordered" evidence="1">
    <location>
        <begin position="105"/>
        <end position="145"/>
    </location>
</feature>
<organism evidence="2 3">
    <name type="scientific">Polyangium sorediatum</name>
    <dbReference type="NCBI Taxonomy" id="889274"/>
    <lineage>
        <taxon>Bacteria</taxon>
        <taxon>Pseudomonadati</taxon>
        <taxon>Myxococcota</taxon>
        <taxon>Polyangia</taxon>
        <taxon>Polyangiales</taxon>
        <taxon>Polyangiaceae</taxon>
        <taxon>Polyangium</taxon>
    </lineage>
</organism>
<name>A0ABT6PAM4_9BACT</name>
<proteinExistence type="predicted"/>
<keyword evidence="3" id="KW-1185">Reference proteome</keyword>
<feature type="non-terminal residue" evidence="2">
    <location>
        <position position="145"/>
    </location>
</feature>
<dbReference type="NCBIfam" id="NF047593">
    <property type="entry name" value="IS66_ISAeme5_TnpA"/>
    <property type="match status" value="1"/>
</dbReference>
<reference evidence="2 3" key="1">
    <citation type="submission" date="2023-04" db="EMBL/GenBank/DDBJ databases">
        <title>The genome sequence of Polyangium sorediatum DSM14670.</title>
        <authorList>
            <person name="Zhang X."/>
        </authorList>
    </citation>
    <scope>NUCLEOTIDE SEQUENCE [LARGE SCALE GENOMIC DNA]</scope>
    <source>
        <strain evidence="2 3">DSM 14670</strain>
    </source>
</reference>
<accession>A0ABT6PAM4</accession>